<evidence type="ECO:0000313" key="2">
    <source>
        <dbReference type="Proteomes" id="UP000827892"/>
    </source>
</evidence>
<reference evidence="1 2" key="1">
    <citation type="submission" date="2022-05" db="EMBL/GenBank/DDBJ databases">
        <title>Chromosome-level reference genomes for two strains of Caenorhabditis briggsae: an improved platform for comparative genomics.</title>
        <authorList>
            <person name="Stevens L."/>
            <person name="Andersen E.C."/>
        </authorList>
    </citation>
    <scope>NUCLEOTIDE SEQUENCE [LARGE SCALE GENOMIC DNA]</scope>
    <source>
        <strain evidence="1">QX1410_ONT</strain>
        <tissue evidence="1">Whole-organism</tissue>
    </source>
</reference>
<proteinExistence type="predicted"/>
<organism evidence="1 2">
    <name type="scientific">Caenorhabditis briggsae</name>
    <dbReference type="NCBI Taxonomy" id="6238"/>
    <lineage>
        <taxon>Eukaryota</taxon>
        <taxon>Metazoa</taxon>
        <taxon>Ecdysozoa</taxon>
        <taxon>Nematoda</taxon>
        <taxon>Chromadorea</taxon>
        <taxon>Rhabditida</taxon>
        <taxon>Rhabditina</taxon>
        <taxon>Rhabditomorpha</taxon>
        <taxon>Rhabditoidea</taxon>
        <taxon>Rhabditidae</taxon>
        <taxon>Peloderinae</taxon>
        <taxon>Caenorhabditis</taxon>
    </lineage>
</organism>
<accession>A0AAE8ZQE3</accession>
<gene>
    <name evidence="1" type="ORF">L3Y34_010588</name>
</gene>
<name>A0AAE8ZQE3_CAEBR</name>
<sequence>MCLDGKISELESTVKAQKGIGAVYDLQAVLRSMLNQESRVREIGQTLLSLKSSSPRHCITSSKDFADIC</sequence>
<protein>
    <submittedName>
        <fullName evidence="1">Uncharacterized protein</fullName>
    </submittedName>
</protein>
<dbReference type="EMBL" id="CP090896">
    <property type="protein sequence ID" value="ULT80099.1"/>
    <property type="molecule type" value="Genomic_DNA"/>
</dbReference>
<evidence type="ECO:0000313" key="1">
    <source>
        <dbReference type="EMBL" id="ULT80099.1"/>
    </source>
</evidence>
<dbReference type="AlphaFoldDB" id="A0AAE8ZQE3"/>
<dbReference type="Proteomes" id="UP000827892">
    <property type="component" value="Chromosome X"/>
</dbReference>